<name>A0A2V0RK02_9ZZZZ</name>
<feature type="region of interest" description="Disordered" evidence="1">
    <location>
        <begin position="328"/>
        <end position="382"/>
    </location>
</feature>
<sequence length="539" mass="59451">MNRFNRANFRSSDSSSTRKPRSSQASAHLAQSVFMVSSGLTSFESDRDVLKFMLPHITAGCEVHLNPRYKLAFISNGKNYECNVGPRMANVFLNPGDKLLSWRGDDSGFNAQSLSKVIDPGANPKLKVNHQVRISRSDARRTWLNLRSGSTPYDFSLSLAKSSLGSLSEILNSPFHLEMRFPEYQTLIKGIARETEYQFNSIVFLPNTVRAEQVKSMNDQKGYSKSLFVFAKLSAKIKPHAPTTSVWFVELDGGKCQLCHYKDGNLFQLVDAIHMKKFGLGVVPLNNTFVFIDLAQGTGVYRQLPDVQTRSINREIVVSSSAVPARARVNLGNGSASDSKVHTGGRGGPGQRPQRGRGNGKGGHGRAPTPLPSRWAAQDQRDDADKEAVIRALLGTEQELSSAILAESLKSSDEEDAQDPPLPEIRERKYTVNTRGELTILSKVHLGQDKNNNVVFGLITSPDGETEEAYLLKIHETDQGPMYSAALYEEDPESVSWSKHYNEFVIGPNTAAGQDDIPITLDQIQTVADKTTFDGYKPG</sequence>
<reference evidence="2" key="1">
    <citation type="submission" date="2017-04" db="EMBL/GenBank/DDBJ databases">
        <title>Unveiling RNA virosphere associated with marine microorganisms.</title>
        <authorList>
            <person name="Urayama S."/>
            <person name="Takaki Y."/>
            <person name="Nishi S."/>
            <person name="Yoshida Y."/>
            <person name="Deguchi S."/>
            <person name="Takai K."/>
            <person name="Nunoura T."/>
        </authorList>
    </citation>
    <scope>NUCLEOTIDE SEQUENCE</scope>
</reference>
<evidence type="ECO:0000256" key="1">
    <source>
        <dbReference type="SAM" id="MobiDB-lite"/>
    </source>
</evidence>
<evidence type="ECO:0000313" key="2">
    <source>
        <dbReference type="EMBL" id="GBH21772.1"/>
    </source>
</evidence>
<proteinExistence type="predicted"/>
<feature type="compositionally biased region" description="Low complexity" evidence="1">
    <location>
        <begin position="10"/>
        <end position="25"/>
    </location>
</feature>
<dbReference type="EMBL" id="BDQA01000319">
    <property type="protein sequence ID" value="GBH21772.1"/>
    <property type="molecule type" value="Genomic_RNA"/>
</dbReference>
<feature type="region of interest" description="Disordered" evidence="1">
    <location>
        <begin position="1"/>
        <end position="25"/>
    </location>
</feature>
<dbReference type="AlphaFoldDB" id="A0A2V0RK02"/>
<protein>
    <submittedName>
        <fullName evidence="2">Uncharacterized protein</fullName>
    </submittedName>
</protein>
<feature type="region of interest" description="Disordered" evidence="1">
    <location>
        <begin position="406"/>
        <end position="426"/>
    </location>
</feature>
<comment type="caution">
    <text evidence="2">The sequence shown here is derived from an EMBL/GenBank/DDBJ whole genome shotgun (WGS) entry which is preliminary data.</text>
</comment>
<organism evidence="2">
    <name type="scientific">viral metagenome</name>
    <dbReference type="NCBI Taxonomy" id="1070528"/>
    <lineage>
        <taxon>unclassified sequences</taxon>
        <taxon>metagenomes</taxon>
        <taxon>organismal metagenomes</taxon>
    </lineage>
</organism>
<accession>A0A2V0RK02</accession>